<keyword evidence="3" id="KW-1185">Reference proteome</keyword>
<protein>
    <submittedName>
        <fullName evidence="2">Uncharacterized protein</fullName>
    </submittedName>
</protein>
<dbReference type="Proteomes" id="UP000604001">
    <property type="component" value="Unassembled WGS sequence"/>
</dbReference>
<evidence type="ECO:0000256" key="1">
    <source>
        <dbReference type="SAM" id="SignalP"/>
    </source>
</evidence>
<reference evidence="2 3" key="1">
    <citation type="submission" date="2020-08" db="EMBL/GenBank/DDBJ databases">
        <title>novel species in genus Nocardioides.</title>
        <authorList>
            <person name="Zhang G."/>
        </authorList>
    </citation>
    <scope>NUCLEOTIDE SEQUENCE [LARGE SCALE GENOMIC DNA]</scope>
    <source>
        <strain evidence="2 3">SC8A-24</strain>
    </source>
</reference>
<name>A0ABR6U962_9ACTN</name>
<feature type="signal peptide" evidence="1">
    <location>
        <begin position="1"/>
        <end position="34"/>
    </location>
</feature>
<dbReference type="RefSeq" id="WP_186346229.1">
    <property type="nucleotide sequence ID" value="NZ_BMMR01000004.1"/>
</dbReference>
<feature type="chain" id="PRO_5045478646" evidence="1">
    <location>
        <begin position="35"/>
        <end position="185"/>
    </location>
</feature>
<organism evidence="2 3">
    <name type="scientific">Nocardioides deserti</name>
    <dbReference type="NCBI Taxonomy" id="1588644"/>
    <lineage>
        <taxon>Bacteria</taxon>
        <taxon>Bacillati</taxon>
        <taxon>Actinomycetota</taxon>
        <taxon>Actinomycetes</taxon>
        <taxon>Propionibacteriales</taxon>
        <taxon>Nocardioidaceae</taxon>
        <taxon>Nocardioides</taxon>
    </lineage>
</organism>
<evidence type="ECO:0000313" key="2">
    <source>
        <dbReference type="EMBL" id="MBC2960976.1"/>
    </source>
</evidence>
<proteinExistence type="predicted"/>
<evidence type="ECO:0000313" key="3">
    <source>
        <dbReference type="Proteomes" id="UP000604001"/>
    </source>
</evidence>
<sequence length="185" mass="19460">MNITNTAGRTTAAALLGGVLALTTALTTAVPAGAAVGVVKDPAGDGRTSFKSGDVTKVRVKHGPKALRIAVSHAADSGLADVYRFNIDTRPKVKGPEWVIGTGIEVEEWRVFRADGWTGVDGEPVCTDGNDIDWDAERMRLVVPRGCLGSPKRVRVNLVTSNDYPGTPVDHAPGKRKYGGWVAAG</sequence>
<gene>
    <name evidence="2" type="ORF">H7344_11795</name>
</gene>
<accession>A0ABR6U962</accession>
<dbReference type="EMBL" id="JACMYC010000006">
    <property type="protein sequence ID" value="MBC2960976.1"/>
    <property type="molecule type" value="Genomic_DNA"/>
</dbReference>
<keyword evidence="1" id="KW-0732">Signal</keyword>
<comment type="caution">
    <text evidence="2">The sequence shown here is derived from an EMBL/GenBank/DDBJ whole genome shotgun (WGS) entry which is preliminary data.</text>
</comment>